<feature type="region of interest" description="Disordered" evidence="1">
    <location>
        <begin position="326"/>
        <end position="375"/>
    </location>
</feature>
<comment type="caution">
    <text evidence="2">The sequence shown here is derived from an EMBL/GenBank/DDBJ whole genome shotgun (WGS) entry which is preliminary data.</text>
</comment>
<keyword evidence="3" id="KW-1185">Reference proteome</keyword>
<feature type="non-terminal residue" evidence="2">
    <location>
        <position position="1"/>
    </location>
</feature>
<reference evidence="2 3" key="1">
    <citation type="submission" date="2021-05" db="EMBL/GenBank/DDBJ databases">
        <title>Genome Assembly of Synthetic Allotetraploid Brassica napus Reveals Homoeologous Exchanges between Subgenomes.</title>
        <authorList>
            <person name="Davis J.T."/>
        </authorList>
    </citation>
    <scope>NUCLEOTIDE SEQUENCE [LARGE SCALE GENOMIC DNA]</scope>
    <source>
        <strain evidence="3">cv. Da-Ae</strain>
        <tissue evidence="2">Seedling</tissue>
    </source>
</reference>
<feature type="region of interest" description="Disordered" evidence="1">
    <location>
        <begin position="681"/>
        <end position="750"/>
    </location>
</feature>
<dbReference type="InterPro" id="IPR006476">
    <property type="entry name" value="CHP01589_pln"/>
</dbReference>
<dbReference type="PANTHER" id="PTHR31871">
    <property type="entry name" value="OS02G0137100 PROTEIN"/>
    <property type="match status" value="1"/>
</dbReference>
<name>A0ABQ8ECT3_BRANA</name>
<dbReference type="Pfam" id="PF09713">
    <property type="entry name" value="A_thal_3526"/>
    <property type="match status" value="5"/>
</dbReference>
<feature type="region of interest" description="Disordered" evidence="1">
    <location>
        <begin position="72"/>
        <end position="98"/>
    </location>
</feature>
<feature type="region of interest" description="Disordered" evidence="1">
    <location>
        <begin position="1483"/>
        <end position="1521"/>
    </location>
</feature>
<feature type="compositionally biased region" description="Basic and acidic residues" evidence="1">
    <location>
        <begin position="911"/>
        <end position="971"/>
    </location>
</feature>
<feature type="compositionally biased region" description="Basic and acidic residues" evidence="1">
    <location>
        <begin position="326"/>
        <end position="339"/>
    </location>
</feature>
<feature type="region of interest" description="Disordered" evidence="1">
    <location>
        <begin position="1213"/>
        <end position="1244"/>
    </location>
</feature>
<dbReference type="PANTHER" id="PTHR31871:SF56">
    <property type="entry name" value="(RAPE) HYPOTHETICAL PROTEIN"/>
    <property type="match status" value="1"/>
</dbReference>
<dbReference type="NCBIfam" id="TIGR01589">
    <property type="entry name" value="A_thal_3526"/>
    <property type="match status" value="3"/>
</dbReference>
<accession>A0ABQ8ECT3</accession>
<feature type="compositionally biased region" description="Basic and acidic residues" evidence="1">
    <location>
        <begin position="710"/>
        <end position="750"/>
    </location>
</feature>
<organism evidence="2 3">
    <name type="scientific">Brassica napus</name>
    <name type="common">Rape</name>
    <dbReference type="NCBI Taxonomy" id="3708"/>
    <lineage>
        <taxon>Eukaryota</taxon>
        <taxon>Viridiplantae</taxon>
        <taxon>Streptophyta</taxon>
        <taxon>Embryophyta</taxon>
        <taxon>Tracheophyta</taxon>
        <taxon>Spermatophyta</taxon>
        <taxon>Magnoliopsida</taxon>
        <taxon>eudicotyledons</taxon>
        <taxon>Gunneridae</taxon>
        <taxon>Pentapetalae</taxon>
        <taxon>rosids</taxon>
        <taxon>malvids</taxon>
        <taxon>Brassicales</taxon>
        <taxon>Brassicaceae</taxon>
        <taxon>Brassiceae</taxon>
        <taxon>Brassica</taxon>
    </lineage>
</organism>
<feature type="compositionally biased region" description="Acidic residues" evidence="1">
    <location>
        <begin position="231"/>
        <end position="244"/>
    </location>
</feature>
<feature type="region of interest" description="Disordered" evidence="1">
    <location>
        <begin position="187"/>
        <end position="268"/>
    </location>
</feature>
<gene>
    <name evidence="2" type="ORF">HID58_006940</name>
</gene>
<evidence type="ECO:0000256" key="1">
    <source>
        <dbReference type="SAM" id="MobiDB-lite"/>
    </source>
</evidence>
<dbReference type="EMBL" id="JAGKQM010000002">
    <property type="protein sequence ID" value="KAH0939479.1"/>
    <property type="molecule type" value="Genomic_DNA"/>
</dbReference>
<evidence type="ECO:0000313" key="2">
    <source>
        <dbReference type="EMBL" id="KAH0939479.1"/>
    </source>
</evidence>
<feature type="region of interest" description="Disordered" evidence="1">
    <location>
        <begin position="881"/>
        <end position="980"/>
    </location>
</feature>
<feature type="compositionally biased region" description="Basic and acidic residues" evidence="1">
    <location>
        <begin position="1616"/>
        <end position="1633"/>
    </location>
</feature>
<feature type="compositionally biased region" description="Acidic residues" evidence="1">
    <location>
        <begin position="1376"/>
        <end position="1389"/>
    </location>
</feature>
<sequence>KMDGLPDYYCVIVQDCIEKNMTKDETMRFVENEYVIPIQDTNRVWDHLERTNPDLFIAYNARMRERNARIPQRVAKPSSPPEVTSARRRKVRGTKKEYRLSPPPYCRPALLPDLNVPVASPQEAAAYANAVFPPTQARPSRAANANAYPNDFWQRVMNTLGQIQSNTQHLDTLSHIQSNTEQVVKLLTGGGHGFGPHPSAAGSLKRQRAEEAKERGKNEEAEKQQQKEEGNGEELQEKEEGNDEELQKNEGCDNKMAGLPFPGGTPTEELHKHIRIGLMVKECIDNYMSKDETQRYLQSWYQFARQDINDAWGLLERKKPDSLRLHNERIRERNPRTCERVASSSPREGTSATQGGQEPQRLSPPPPPSARRTLWNSPNVQRYPAASPHVPQEAANNANALENQNLQAAPAYPNDFWQQLLNTLDQIQSKIYNLERFATRGNFSYTGRAREATLMIGDFNDIKNNAEKHGGVIRSAKSFTQFNRLLAILGTTTWDTSKLNGLIEQDDIRRILSIRPSLAGYHLQRKLEQDMNQTQQLNNERPDQRNYTYKDRFTSLRNLVLVKKMAGLPLPLGSESQKIHERFCVIFEECIENNMSKAEILSYVHDKYLIPLHDTNRVWNHLERTNPDLFIAYNARIRERTAQRNQNFQTSQQQQPVIPKDFCQQVLNALGHIIKLLSDGHGLGPHPSATGSLKRKRVGENEERGENEEGEKLQENERGGNEEAEKQKEKEEGVNEGLQKKEEGNCEELQKKEEVRECIDKYLMSKEETERYLEDQQGITRQDTNMAWIILERMHPDLFTSYYARIHERNARTRERVSSTSPRERASAILGGQAQQPLLPDLNVPDASPQEANAVYPTSQAGTSIASNALGHIIKLLSDGHGLGPHPSATGSLKRKQVGCENEERGENEEGEKLKENERDGNNEEAEKQVMEKKECNDEEAEKPKEKEEGSDEKLQKNEEGDNEELQKKNEGLPFPGGSKTEKIHAQFYDIVEECIEDNMSKDETVRHLWDKYLIPHEYTNRGRIQIAYYAMIRLRNAQRTQIEHTYLFLSNKFQLSPLCFAESQTLCFFYIDCLCSITSAQESAAYANVLENQSLQASQQPAYPNDFWQRFMNTLGQIQSNTQHLDTLGHIQMKQQRSCMRTRKKMDDLPGYYCVIVQDCIEKNMTKDETMRFVENEYVIPIQDTNRVWDHLERTNPDLFIAYNARMRERNARVPQRVAKPSSPPEVTSARRRKVRGTKKEYRLSPPPYCRPALLPDLNVPVASPQEAAAYANAVFPPTQARPSRAANANAYPNDFWQRVMNTLGQIQSNTQHLDTLSHIQSNTEQVVKLLTGGGHGFGPHPSAAGSLKRQRAEEAKERGKNEEAEKQQQKEEGNGEELQEKEEGNDEELQKNEGFSRIPIGLPFPGGTPTEELHKHIRIGLMVKECINNYMSKDETQRYLQSRYQFTRQDINEAWGLLERKNPDSLRLHNERIRQRNLRTCERVASSSPREGTSAIQGEQEKQRLSPPPPPSARRPFWNSPNVQRYAAASPQVPQEAANNANALENQNLQASPAYPNDFWQQLLNTLDQIQSKTRHLSALREIKISTDQTVELLTDGHGFGPHPSAARSSQRQRLGEAEERGEAAEERGSREAARLESTVATINACTMLLLVLAMLFGKTLGEQFYRVSRSFVLWRRDKHLPSSTRWCSTLWNLSQPRSQNQSIKPRIMYRSAPKPEGPYLSQRICPTRYETLTMIMLLRLLRSYQKVGSSKRVRKIHLILTLVEQTYQNTSYVRKMEEEGEDWFLESYSFQYKNGIWSCQVLVQRKMVMMSQIDF</sequence>
<feature type="compositionally biased region" description="Basic and acidic residues" evidence="1">
    <location>
        <begin position="207"/>
        <end position="230"/>
    </location>
</feature>
<proteinExistence type="predicted"/>
<dbReference type="Proteomes" id="UP000824890">
    <property type="component" value="Unassembled WGS sequence"/>
</dbReference>
<feature type="compositionally biased region" description="Polar residues" evidence="1">
    <location>
        <begin position="342"/>
        <end position="357"/>
    </location>
</feature>
<feature type="region of interest" description="Disordered" evidence="1">
    <location>
        <begin position="1332"/>
        <end position="1411"/>
    </location>
</feature>
<protein>
    <submittedName>
        <fullName evidence="2">Uncharacterized protein</fullName>
    </submittedName>
</protein>
<feature type="compositionally biased region" description="Polar residues" evidence="1">
    <location>
        <begin position="1487"/>
        <end position="1499"/>
    </location>
</feature>
<feature type="region of interest" description="Disordered" evidence="1">
    <location>
        <begin position="1598"/>
        <end position="1633"/>
    </location>
</feature>
<evidence type="ECO:0000313" key="3">
    <source>
        <dbReference type="Proteomes" id="UP000824890"/>
    </source>
</evidence>
<feature type="compositionally biased region" description="Basic and acidic residues" evidence="1">
    <location>
        <begin position="1352"/>
        <end position="1375"/>
    </location>
</feature>